<evidence type="ECO:0000259" key="3">
    <source>
        <dbReference type="Pfam" id="PF00089"/>
    </source>
</evidence>
<comment type="caution">
    <text evidence="4">The sequence shown here is derived from an EMBL/GenBank/DDBJ whole genome shotgun (WGS) entry which is preliminary data.</text>
</comment>
<name>A0A4R6RBF2_9HYPH</name>
<dbReference type="Gene3D" id="2.40.10.10">
    <property type="entry name" value="Trypsin-like serine proteases"/>
    <property type="match status" value="2"/>
</dbReference>
<feature type="domain" description="Peptidase S1" evidence="3">
    <location>
        <begin position="154"/>
        <end position="182"/>
    </location>
</feature>
<dbReference type="RefSeq" id="WP_126538308.1">
    <property type="nucleotide sequence ID" value="NZ_BSPM01000009.1"/>
</dbReference>
<protein>
    <submittedName>
        <fullName evidence="4">V8-like Glu-specific endopeptidase</fullName>
    </submittedName>
</protein>
<dbReference type="PANTHER" id="PTHR15462">
    <property type="entry name" value="SERINE PROTEASE"/>
    <property type="match status" value="1"/>
</dbReference>
<reference evidence="4 5" key="1">
    <citation type="submission" date="2019-03" db="EMBL/GenBank/DDBJ databases">
        <title>Genomic Encyclopedia of Type Strains, Phase IV (KMG-IV): sequencing the most valuable type-strain genomes for metagenomic binning, comparative biology and taxonomic classification.</title>
        <authorList>
            <person name="Goeker M."/>
        </authorList>
    </citation>
    <scope>NUCLEOTIDE SEQUENCE [LARGE SCALE GENOMIC DNA]</scope>
    <source>
        <strain evidence="4 5">DSM 102969</strain>
    </source>
</reference>
<keyword evidence="1 2" id="KW-0732">Signal</keyword>
<dbReference type="PROSITE" id="PS00134">
    <property type="entry name" value="TRYPSIN_HIS"/>
    <property type="match status" value="1"/>
</dbReference>
<dbReference type="GO" id="GO:0006508">
    <property type="term" value="P:proteolysis"/>
    <property type="evidence" value="ECO:0007669"/>
    <property type="project" value="InterPro"/>
</dbReference>
<accession>A0A4R6RBF2</accession>
<dbReference type="InterPro" id="IPR050966">
    <property type="entry name" value="Glutamyl_endopeptidase"/>
</dbReference>
<dbReference type="Pfam" id="PF00089">
    <property type="entry name" value="Trypsin"/>
    <property type="match status" value="1"/>
</dbReference>
<dbReference type="InterPro" id="IPR001254">
    <property type="entry name" value="Trypsin_dom"/>
</dbReference>
<dbReference type="InterPro" id="IPR009003">
    <property type="entry name" value="Peptidase_S1_PA"/>
</dbReference>
<sequence>MTRSRIVATVTSAAAVVAISSVAAFAVPAKSLAPAPAGADRAAVAADAALSQPAEQLATSLPKSVFAAPDAVGSVLKSPKMVDGARPTISAALDLKAGPKRLPDVSAPENYGQNPFGSGTNQNTIYHYTDMLVPTNATAAYPFSTTGVFHFTNAAGQNKYCSASLISKSIIITAGHCVHQGGDKPGIGRASGWIRSGYFVPAEQNGTMPYGYAWATKLTTTVGWYNEGAIMKGYDVAMVTLGKRVGTANEIGAYTGWMGLCYSYCLQSYWELTGLGYPGNYYSGAYMTMGMHLETNRNNTDYYYGSGMQGGSSGGPHVANLGYLSDSTTNKGLWTARNYVFGVTSWGYISDVYKIQGASSTTGYNNSNNITGLFNVVCNSAKAQHGAASCNTF</sequence>
<dbReference type="SUPFAM" id="SSF50494">
    <property type="entry name" value="Trypsin-like serine proteases"/>
    <property type="match status" value="1"/>
</dbReference>
<feature type="chain" id="PRO_5021026747" evidence="2">
    <location>
        <begin position="27"/>
        <end position="393"/>
    </location>
</feature>
<evidence type="ECO:0000313" key="5">
    <source>
        <dbReference type="Proteomes" id="UP000294547"/>
    </source>
</evidence>
<dbReference type="EMBL" id="SNXY01000009">
    <property type="protein sequence ID" value="TDP83392.1"/>
    <property type="molecule type" value="Genomic_DNA"/>
</dbReference>
<keyword evidence="5" id="KW-1185">Reference proteome</keyword>
<evidence type="ECO:0000313" key="4">
    <source>
        <dbReference type="EMBL" id="TDP83392.1"/>
    </source>
</evidence>
<evidence type="ECO:0000256" key="1">
    <source>
        <dbReference type="ARBA" id="ARBA00022729"/>
    </source>
</evidence>
<proteinExistence type="predicted"/>
<dbReference type="Proteomes" id="UP000294547">
    <property type="component" value="Unassembled WGS sequence"/>
</dbReference>
<dbReference type="InterPro" id="IPR043504">
    <property type="entry name" value="Peptidase_S1_PA_chymotrypsin"/>
</dbReference>
<dbReference type="InterPro" id="IPR018114">
    <property type="entry name" value="TRYPSIN_HIS"/>
</dbReference>
<organism evidence="4 5">
    <name type="scientific">Oharaeibacter diazotrophicus</name>
    <dbReference type="NCBI Taxonomy" id="1920512"/>
    <lineage>
        <taxon>Bacteria</taxon>
        <taxon>Pseudomonadati</taxon>
        <taxon>Pseudomonadota</taxon>
        <taxon>Alphaproteobacteria</taxon>
        <taxon>Hyphomicrobiales</taxon>
        <taxon>Pleomorphomonadaceae</taxon>
        <taxon>Oharaeibacter</taxon>
    </lineage>
</organism>
<gene>
    <name evidence="4" type="ORF">EDD54_3354</name>
</gene>
<dbReference type="GO" id="GO:0004252">
    <property type="term" value="F:serine-type endopeptidase activity"/>
    <property type="evidence" value="ECO:0007669"/>
    <property type="project" value="InterPro"/>
</dbReference>
<dbReference type="OrthoDB" id="8392384at2"/>
<feature type="signal peptide" evidence="2">
    <location>
        <begin position="1"/>
        <end position="26"/>
    </location>
</feature>
<dbReference type="PANTHER" id="PTHR15462:SF19">
    <property type="entry name" value="PEPTIDASE S1 DOMAIN-CONTAINING PROTEIN"/>
    <property type="match status" value="1"/>
</dbReference>
<dbReference type="AlphaFoldDB" id="A0A4R6RBF2"/>
<evidence type="ECO:0000256" key="2">
    <source>
        <dbReference type="SAM" id="SignalP"/>
    </source>
</evidence>